<feature type="signal peptide" evidence="1">
    <location>
        <begin position="1"/>
        <end position="21"/>
    </location>
</feature>
<evidence type="ECO:0000313" key="2">
    <source>
        <dbReference type="EMBL" id="GMR45292.1"/>
    </source>
</evidence>
<accession>A0AAN5CJ04</accession>
<keyword evidence="1" id="KW-0732">Signal</keyword>
<dbReference type="AlphaFoldDB" id="A0AAN5CJ04"/>
<reference evidence="3" key="1">
    <citation type="submission" date="2022-10" db="EMBL/GenBank/DDBJ databases">
        <title>Genome assembly of Pristionchus species.</title>
        <authorList>
            <person name="Yoshida K."/>
            <person name="Sommer R.J."/>
        </authorList>
    </citation>
    <scope>NUCLEOTIDE SEQUENCE [LARGE SCALE GENOMIC DNA]</scope>
    <source>
        <strain evidence="3">RS5460</strain>
    </source>
</reference>
<dbReference type="Proteomes" id="UP001328107">
    <property type="component" value="Unassembled WGS sequence"/>
</dbReference>
<proteinExistence type="predicted"/>
<comment type="caution">
    <text evidence="2">The sequence shown here is derived from an EMBL/GenBank/DDBJ whole genome shotgun (WGS) entry which is preliminary data.</text>
</comment>
<organism evidence="2 3">
    <name type="scientific">Pristionchus mayeri</name>
    <dbReference type="NCBI Taxonomy" id="1317129"/>
    <lineage>
        <taxon>Eukaryota</taxon>
        <taxon>Metazoa</taxon>
        <taxon>Ecdysozoa</taxon>
        <taxon>Nematoda</taxon>
        <taxon>Chromadorea</taxon>
        <taxon>Rhabditida</taxon>
        <taxon>Rhabditina</taxon>
        <taxon>Diplogasteromorpha</taxon>
        <taxon>Diplogasteroidea</taxon>
        <taxon>Neodiplogasteridae</taxon>
        <taxon>Pristionchus</taxon>
    </lineage>
</organism>
<protein>
    <submittedName>
        <fullName evidence="2">Uncharacterized protein</fullName>
    </submittedName>
</protein>
<name>A0AAN5CJ04_9BILA</name>
<gene>
    <name evidence="2" type="ORF">PMAYCL1PPCAC_15487</name>
</gene>
<sequence>NKMRVELSIIVFVSALTLSESLQCYVGRVALHRSGNREKDVLPVLSKCQPEAKCCKSEMALSGAIWSCATDCPPEGEKCGFEENHSWCWCLSHTSAQCSARYVQN</sequence>
<dbReference type="EMBL" id="BTRK01000004">
    <property type="protein sequence ID" value="GMR45292.1"/>
    <property type="molecule type" value="Genomic_DNA"/>
</dbReference>
<feature type="chain" id="PRO_5043046766" evidence="1">
    <location>
        <begin position="22"/>
        <end position="105"/>
    </location>
</feature>
<evidence type="ECO:0000256" key="1">
    <source>
        <dbReference type="SAM" id="SignalP"/>
    </source>
</evidence>
<keyword evidence="3" id="KW-1185">Reference proteome</keyword>
<feature type="non-terminal residue" evidence="2">
    <location>
        <position position="1"/>
    </location>
</feature>
<evidence type="ECO:0000313" key="3">
    <source>
        <dbReference type="Proteomes" id="UP001328107"/>
    </source>
</evidence>